<dbReference type="InterPro" id="IPR036661">
    <property type="entry name" value="Luciferase-like_sf"/>
</dbReference>
<keyword evidence="8" id="KW-1185">Reference proteome</keyword>
<keyword evidence="4 7" id="KW-0503">Monooxygenase</keyword>
<feature type="domain" description="Luciferase-like" evidence="6">
    <location>
        <begin position="27"/>
        <end position="385"/>
    </location>
</feature>
<evidence type="ECO:0000256" key="1">
    <source>
        <dbReference type="ARBA" id="ARBA00022630"/>
    </source>
</evidence>
<dbReference type="CDD" id="cd01095">
    <property type="entry name" value="Nitrilotriacetate_monoxgenase"/>
    <property type="match status" value="1"/>
</dbReference>
<proteinExistence type="inferred from homology"/>
<comment type="similarity">
    <text evidence="5">Belongs to the NtaA/SnaA/DszA monooxygenase family.</text>
</comment>
<dbReference type="Pfam" id="PF00296">
    <property type="entry name" value="Bac_luciferase"/>
    <property type="match status" value="1"/>
</dbReference>
<evidence type="ECO:0000256" key="3">
    <source>
        <dbReference type="ARBA" id="ARBA00023002"/>
    </source>
</evidence>
<evidence type="ECO:0000313" key="7">
    <source>
        <dbReference type="EMBL" id="BDI30261.1"/>
    </source>
</evidence>
<dbReference type="InterPro" id="IPR011251">
    <property type="entry name" value="Luciferase-like_dom"/>
</dbReference>
<gene>
    <name evidence="7" type="primary">ssuD_3</name>
    <name evidence="7" type="ORF">CCAX7_23120</name>
</gene>
<keyword evidence="2" id="KW-0288">FMN</keyword>
<dbReference type="FunCoup" id="A0A402CV05">
    <property type="interactions" value="43"/>
</dbReference>
<dbReference type="PANTHER" id="PTHR30011">
    <property type="entry name" value="ALKANESULFONATE MONOOXYGENASE-RELATED"/>
    <property type="match status" value="1"/>
</dbReference>
<dbReference type="SUPFAM" id="SSF51679">
    <property type="entry name" value="Bacterial luciferase-like"/>
    <property type="match status" value="1"/>
</dbReference>
<dbReference type="EMBL" id="AP025739">
    <property type="protein sequence ID" value="BDI30261.1"/>
    <property type="molecule type" value="Genomic_DNA"/>
</dbReference>
<name>A0A402CV05_9BACT</name>
<dbReference type="InterPro" id="IPR051260">
    <property type="entry name" value="Diverse_substr_monoxygenases"/>
</dbReference>
<sequence>MSQEKRQLHLNLFLMSVGHHAAAWRDPDAHIEEIFDLQYFKWIAQTAERAKLDSLFLADGLATWSTSKSSLQGGLEPFTLLSALAAVTEKIGLIGTVSTTYNAPFHVARRFASLDHLSGGRAGWNIVTSGNEREAQNFGREEHLQHAARYDKAREFLEVATSLWDSWDDDARIADKESGVYVDPDKIREIEHRGEWFSVRGPLNIPRSPQAYPLLVQAGSSEDGKEFAAQYAEAIFTAQQTFQEGRDFYADVKSRLPHYGRTPDDVKILPGISAVIAETESEALDKEAALHALVSPEQGIRQLSSILKVDLAEYPLDGPLPETPPIEEINGHKSRFQLVTDLAHRENLTIRQLIFRLAGGRGHRTFAGTPIQVADQLEEWFTGGAADGFNVMPATLPGGLEDFVNLVVPELQRRGLFRTEYTGNTLREHYGLARPANKFAGQPGISALEDREKFKLSEFN</sequence>
<dbReference type="PANTHER" id="PTHR30011:SF16">
    <property type="entry name" value="C2H2 FINGER DOMAIN TRANSCRIPTION FACTOR (EUROFUNG)-RELATED"/>
    <property type="match status" value="1"/>
</dbReference>
<dbReference type="NCBIfam" id="TIGR03860">
    <property type="entry name" value="FMN_nitrolo"/>
    <property type="match status" value="1"/>
</dbReference>
<evidence type="ECO:0000256" key="5">
    <source>
        <dbReference type="ARBA" id="ARBA00033748"/>
    </source>
</evidence>
<dbReference type="InterPro" id="IPR016215">
    <property type="entry name" value="NTA_MOA"/>
</dbReference>
<keyword evidence="3" id="KW-0560">Oxidoreductase</keyword>
<dbReference type="RefSeq" id="WP_119321230.1">
    <property type="nucleotide sequence ID" value="NZ_AP025739.1"/>
</dbReference>
<dbReference type="GO" id="GO:0016705">
    <property type="term" value="F:oxidoreductase activity, acting on paired donors, with incorporation or reduction of molecular oxygen"/>
    <property type="evidence" value="ECO:0007669"/>
    <property type="project" value="InterPro"/>
</dbReference>
<protein>
    <submittedName>
        <fullName evidence="7">Monooxygenase</fullName>
    </submittedName>
</protein>
<organism evidence="7 8">
    <name type="scientific">Capsulimonas corticalis</name>
    <dbReference type="NCBI Taxonomy" id="2219043"/>
    <lineage>
        <taxon>Bacteria</taxon>
        <taxon>Bacillati</taxon>
        <taxon>Armatimonadota</taxon>
        <taxon>Armatimonadia</taxon>
        <taxon>Capsulimonadales</taxon>
        <taxon>Capsulimonadaceae</taxon>
        <taxon>Capsulimonas</taxon>
    </lineage>
</organism>
<evidence type="ECO:0000313" key="8">
    <source>
        <dbReference type="Proteomes" id="UP000287394"/>
    </source>
</evidence>
<dbReference type="OrthoDB" id="9779442at2"/>
<dbReference type="Gene3D" id="3.20.20.30">
    <property type="entry name" value="Luciferase-like domain"/>
    <property type="match status" value="1"/>
</dbReference>
<dbReference type="PIRSF" id="PIRSF000337">
    <property type="entry name" value="NTA_MOA"/>
    <property type="match status" value="1"/>
</dbReference>
<dbReference type="GO" id="GO:0004497">
    <property type="term" value="F:monooxygenase activity"/>
    <property type="evidence" value="ECO:0007669"/>
    <property type="project" value="UniProtKB-KW"/>
</dbReference>
<keyword evidence="1" id="KW-0285">Flavoprotein</keyword>
<reference evidence="7 8" key="1">
    <citation type="journal article" date="2019" name="Int. J. Syst. Evol. Microbiol.">
        <title>Capsulimonas corticalis gen. nov., sp. nov., an aerobic capsulated bacterium, of a novel bacterial order, Capsulimonadales ord. nov., of the class Armatimonadia of the phylum Armatimonadetes.</title>
        <authorList>
            <person name="Li J."/>
            <person name="Kudo C."/>
            <person name="Tonouchi A."/>
        </authorList>
    </citation>
    <scope>NUCLEOTIDE SEQUENCE [LARGE SCALE GENOMIC DNA]</scope>
    <source>
        <strain evidence="7 8">AX-7</strain>
    </source>
</reference>
<evidence type="ECO:0000256" key="4">
    <source>
        <dbReference type="ARBA" id="ARBA00023033"/>
    </source>
</evidence>
<accession>A0A402CV05</accession>
<dbReference type="Proteomes" id="UP000287394">
    <property type="component" value="Chromosome"/>
</dbReference>
<dbReference type="AlphaFoldDB" id="A0A402CV05"/>
<evidence type="ECO:0000259" key="6">
    <source>
        <dbReference type="Pfam" id="PF00296"/>
    </source>
</evidence>
<dbReference type="KEGG" id="ccot:CCAX7_23120"/>
<evidence type="ECO:0000256" key="2">
    <source>
        <dbReference type="ARBA" id="ARBA00022643"/>
    </source>
</evidence>